<evidence type="ECO:0000313" key="7">
    <source>
        <dbReference type="EMBL" id="KAF0699645.1"/>
    </source>
</evidence>
<feature type="compositionally biased region" description="Polar residues" evidence="5">
    <location>
        <begin position="736"/>
        <end position="749"/>
    </location>
</feature>
<organism evidence="8 9">
    <name type="scientific">Aphanomyces stellatus</name>
    <dbReference type="NCBI Taxonomy" id="120398"/>
    <lineage>
        <taxon>Eukaryota</taxon>
        <taxon>Sar</taxon>
        <taxon>Stramenopiles</taxon>
        <taxon>Oomycota</taxon>
        <taxon>Saprolegniomycetes</taxon>
        <taxon>Saprolegniales</taxon>
        <taxon>Verrucalvaceae</taxon>
        <taxon>Aphanomyces</taxon>
    </lineage>
</organism>
<dbReference type="SUPFAM" id="SSF55961">
    <property type="entry name" value="Bet v1-like"/>
    <property type="match status" value="1"/>
</dbReference>
<evidence type="ECO:0000259" key="6">
    <source>
        <dbReference type="PROSITE" id="PS50178"/>
    </source>
</evidence>
<protein>
    <submittedName>
        <fullName evidence="8">Aste57867_9790 protein</fullName>
    </submittedName>
</protein>
<dbReference type="AlphaFoldDB" id="A0A485KPC1"/>
<keyword evidence="9" id="KW-1185">Reference proteome</keyword>
<dbReference type="Proteomes" id="UP000332933">
    <property type="component" value="Unassembled WGS sequence"/>
</dbReference>
<keyword evidence="3" id="KW-0862">Zinc</keyword>
<dbReference type="CDD" id="cd15745">
    <property type="entry name" value="FYVE_RUFY4"/>
    <property type="match status" value="1"/>
</dbReference>
<dbReference type="SUPFAM" id="SSF57903">
    <property type="entry name" value="FYVE/PHD zinc finger"/>
    <property type="match status" value="1"/>
</dbReference>
<dbReference type="EMBL" id="VJMH01005164">
    <property type="protein sequence ID" value="KAF0699645.1"/>
    <property type="molecule type" value="Genomic_DNA"/>
</dbReference>
<feature type="region of interest" description="Disordered" evidence="5">
    <location>
        <begin position="539"/>
        <end position="644"/>
    </location>
</feature>
<evidence type="ECO:0000256" key="2">
    <source>
        <dbReference type="ARBA" id="ARBA00022771"/>
    </source>
</evidence>
<evidence type="ECO:0000256" key="3">
    <source>
        <dbReference type="ARBA" id="ARBA00022833"/>
    </source>
</evidence>
<evidence type="ECO:0000256" key="1">
    <source>
        <dbReference type="ARBA" id="ARBA00022723"/>
    </source>
</evidence>
<dbReference type="InterPro" id="IPR011011">
    <property type="entry name" value="Znf_FYVE_PHD"/>
</dbReference>
<feature type="compositionally biased region" description="Low complexity" evidence="5">
    <location>
        <begin position="605"/>
        <end position="614"/>
    </location>
</feature>
<reference evidence="7" key="2">
    <citation type="submission" date="2019-06" db="EMBL/GenBank/DDBJ databases">
        <title>Genomics analysis of Aphanomyces spp. identifies a new class of oomycete effector associated with host adaptation.</title>
        <authorList>
            <person name="Gaulin E."/>
        </authorList>
    </citation>
    <scope>NUCLEOTIDE SEQUENCE</scope>
    <source>
        <strain evidence="7">CBS 578.67</strain>
    </source>
</reference>
<proteinExistence type="predicted"/>
<feature type="region of interest" description="Disordered" evidence="5">
    <location>
        <begin position="676"/>
        <end position="749"/>
    </location>
</feature>
<feature type="compositionally biased region" description="Polar residues" evidence="5">
    <location>
        <begin position="699"/>
        <end position="718"/>
    </location>
</feature>
<reference evidence="8 9" key="1">
    <citation type="submission" date="2019-03" db="EMBL/GenBank/DDBJ databases">
        <authorList>
            <person name="Gaulin E."/>
            <person name="Dumas B."/>
        </authorList>
    </citation>
    <scope>NUCLEOTIDE SEQUENCE [LARGE SCALE GENOMIC DNA]</scope>
    <source>
        <strain evidence="8">CBS 568.67</strain>
    </source>
</reference>
<dbReference type="InterPro" id="IPR013083">
    <property type="entry name" value="Znf_RING/FYVE/PHD"/>
</dbReference>
<feature type="compositionally biased region" description="Low complexity" evidence="5">
    <location>
        <begin position="542"/>
        <end position="554"/>
    </location>
</feature>
<dbReference type="Pfam" id="PF01363">
    <property type="entry name" value="FYVE"/>
    <property type="match status" value="1"/>
</dbReference>
<keyword evidence="2 4" id="KW-0863">Zinc-finger</keyword>
<sequence length="749" mass="84790">MSKFPLPSNFFRCPPLNVDESARLMANADSIAIDMVRYTRVNDGPVTWCLKSDDMGMKIYKGDDSDAPPGTISYLCVTEVVGTIEEVAELFRTDTTEEYQEYSRVFMKDILDSQTLYTLRRRTAANPRHTVALKWYAHESPFAGLVKCRDWCFLETQNDFELDGKMGWTRGFKSVTLSCCPDLQNSLGLVRGVHHRTGYCFLQSNRPGYLEVAQIIQCDLKGSLSEGFIEMGIKKRCRNMAHLDTFLRQKRLSQGTFLHEAELVPRASRSKCFVCQRKFGAFSKKGRCRKCGEVVCRRCSQEWNIMTSGIMTRRRVCTACSCGTVEVSTDANTIVDEQSDEQHDSSQSETPRGLQLQPPSSNGSSLYVGDSKRKASNHQLSLPSPSGQVVLIKPKDDYYHRAPRQALAPPPGALALRREDLLRLDMEQPPMAQDPRRVDAPLSLPAPPVDDAAHGGWDEDQSTVVKDDMSNYSESIVSYHQSVRGGGMAPHHYPPPPSAGRYAPEPEYMGRSQYDRRVPESRQAAPSSREAHGVTLMHSHNRSYPPQQQPSYHQHPPHHQHANHRPQSVNPYTQPPASHHQPHHGRHGGSQSHHFQPKLRYQSAPAHPNQQQRQQPRHQFHDPRPQSRHHPRGVDPYHQMPNQGFNHHQHELVLRKPREQQQMSYLQRHHDFLQEADGTSSYGGSQGSHHSRDDCGPPNQYSNLYSYQPREQTTNRHSSALGERNDLIMAPPPAPTSASRVLQAAKQQM</sequence>
<name>A0A485KPC1_9STRA</name>
<feature type="compositionally biased region" description="Basic residues" evidence="5">
    <location>
        <begin position="555"/>
        <end position="564"/>
    </location>
</feature>
<dbReference type="EMBL" id="CAADRA010005185">
    <property type="protein sequence ID" value="VFT86669.1"/>
    <property type="molecule type" value="Genomic_DNA"/>
</dbReference>
<keyword evidence="1" id="KW-0479">Metal-binding</keyword>
<feature type="region of interest" description="Disordered" evidence="5">
    <location>
        <begin position="483"/>
        <end position="507"/>
    </location>
</feature>
<dbReference type="PROSITE" id="PS50178">
    <property type="entry name" value="ZF_FYVE"/>
    <property type="match status" value="1"/>
</dbReference>
<dbReference type="InterPro" id="IPR023393">
    <property type="entry name" value="START-like_dom_sf"/>
</dbReference>
<evidence type="ECO:0000313" key="8">
    <source>
        <dbReference type="EMBL" id="VFT86669.1"/>
    </source>
</evidence>
<dbReference type="Gene3D" id="3.30.530.20">
    <property type="match status" value="1"/>
</dbReference>
<evidence type="ECO:0000313" key="9">
    <source>
        <dbReference type="Proteomes" id="UP000332933"/>
    </source>
</evidence>
<dbReference type="PANTHER" id="PTHR13510:SF44">
    <property type="entry name" value="RABENOSYN-5"/>
    <property type="match status" value="1"/>
</dbReference>
<dbReference type="PANTHER" id="PTHR13510">
    <property type="entry name" value="FYVE-FINGER-CONTAINING RAB5 EFFECTOR PROTEIN RABENOSYN-5-RELATED"/>
    <property type="match status" value="1"/>
</dbReference>
<evidence type="ECO:0000256" key="4">
    <source>
        <dbReference type="PROSITE-ProRule" id="PRU00091"/>
    </source>
</evidence>
<gene>
    <name evidence="8" type="primary">Aste57867_9790</name>
    <name evidence="7" type="ORF">As57867_009751</name>
    <name evidence="8" type="ORF">ASTE57867_9790</name>
</gene>
<accession>A0A485KPC1</accession>
<dbReference type="InterPro" id="IPR017455">
    <property type="entry name" value="Znf_FYVE-rel"/>
</dbReference>
<dbReference type="InterPro" id="IPR052727">
    <property type="entry name" value="Rab4/Rab5_effector"/>
</dbReference>
<feature type="domain" description="FYVE-type" evidence="6">
    <location>
        <begin position="266"/>
        <end position="320"/>
    </location>
</feature>
<dbReference type="SMART" id="SM00064">
    <property type="entry name" value="FYVE"/>
    <property type="match status" value="1"/>
</dbReference>
<feature type="compositionally biased region" description="Polar residues" evidence="5">
    <location>
        <begin position="377"/>
        <end position="387"/>
    </location>
</feature>
<dbReference type="InterPro" id="IPR000306">
    <property type="entry name" value="Znf_FYVE"/>
</dbReference>
<dbReference type="Gene3D" id="3.30.40.10">
    <property type="entry name" value="Zinc/RING finger domain, C3HC4 (zinc finger)"/>
    <property type="match status" value="1"/>
</dbReference>
<dbReference type="OrthoDB" id="166801at2759"/>
<dbReference type="GO" id="GO:0008270">
    <property type="term" value="F:zinc ion binding"/>
    <property type="evidence" value="ECO:0007669"/>
    <property type="project" value="UniProtKB-KW"/>
</dbReference>
<feature type="region of interest" description="Disordered" evidence="5">
    <location>
        <begin position="333"/>
        <end position="389"/>
    </location>
</feature>
<evidence type="ECO:0000256" key="5">
    <source>
        <dbReference type="SAM" id="MobiDB-lite"/>
    </source>
</evidence>